<gene>
    <name evidence="1" type="ORF">GJU40_19825</name>
</gene>
<evidence type="ECO:0000313" key="1">
    <source>
        <dbReference type="EMBL" id="MRX74372.1"/>
    </source>
</evidence>
<organism evidence="1 2">
    <name type="scientific">Metabacillus lacus</name>
    <dbReference type="NCBI Taxonomy" id="1983721"/>
    <lineage>
        <taxon>Bacteria</taxon>
        <taxon>Bacillati</taxon>
        <taxon>Bacillota</taxon>
        <taxon>Bacilli</taxon>
        <taxon>Bacillales</taxon>
        <taxon>Bacillaceae</taxon>
        <taxon>Metabacillus</taxon>
    </lineage>
</organism>
<dbReference type="OrthoDB" id="2872187at2"/>
<proteinExistence type="predicted"/>
<dbReference type="RefSeq" id="WP_154309821.1">
    <property type="nucleotide sequence ID" value="NZ_WKKI01000083.1"/>
</dbReference>
<dbReference type="EMBL" id="WKKI01000083">
    <property type="protein sequence ID" value="MRX74372.1"/>
    <property type="molecule type" value="Genomic_DNA"/>
</dbReference>
<accession>A0A7X2J2Q1</accession>
<dbReference type="Proteomes" id="UP000448867">
    <property type="component" value="Unassembled WGS sequence"/>
</dbReference>
<keyword evidence="2" id="KW-1185">Reference proteome</keyword>
<sequence>MMIDENFGSIILEDGKIVLNSNMSPGIFMATSLYKGGSVEPNYLLKDTHEINGKEFLITLYFNNEKLKKIHLSEAIKGLSWDNWSEEVEINKKKSHDQWLLSVLGNEPYNYSWGNIESIFDKKGCVSSIILRYI</sequence>
<reference evidence="1 2" key="1">
    <citation type="submission" date="2019-11" db="EMBL/GenBank/DDBJ databases">
        <title>Bacillus lacus genome.</title>
        <authorList>
            <person name="Allen C.J."/>
            <person name="Newman J.D."/>
        </authorList>
    </citation>
    <scope>NUCLEOTIDE SEQUENCE [LARGE SCALE GENOMIC DNA]</scope>
    <source>
        <strain evidence="1 2">KCTC 33946</strain>
    </source>
</reference>
<evidence type="ECO:0000313" key="2">
    <source>
        <dbReference type="Proteomes" id="UP000448867"/>
    </source>
</evidence>
<comment type="caution">
    <text evidence="1">The sequence shown here is derived from an EMBL/GenBank/DDBJ whole genome shotgun (WGS) entry which is preliminary data.</text>
</comment>
<name>A0A7X2J2Q1_9BACI</name>
<dbReference type="AlphaFoldDB" id="A0A7X2J2Q1"/>
<protein>
    <submittedName>
        <fullName evidence="1">Uncharacterized protein</fullName>
    </submittedName>
</protein>